<dbReference type="AlphaFoldDB" id="A0A6N9HI17"/>
<proteinExistence type="predicted"/>
<accession>A0A6N9HI17</accession>
<dbReference type="PANTHER" id="PTHR41252">
    <property type="entry name" value="BLR2505 PROTEIN"/>
    <property type="match status" value="1"/>
</dbReference>
<gene>
    <name evidence="2" type="ORF">GTP41_11195</name>
</gene>
<evidence type="ECO:0000313" key="2">
    <source>
        <dbReference type="EMBL" id="MYN02662.1"/>
    </source>
</evidence>
<reference evidence="2 3" key="1">
    <citation type="submission" date="2019-12" db="EMBL/GenBank/DDBJ databases">
        <title>Novel species isolated from a subtropical stream in China.</title>
        <authorList>
            <person name="Lu H."/>
        </authorList>
    </citation>
    <scope>NUCLEOTIDE SEQUENCE [LARGE SCALE GENOMIC DNA]</scope>
    <source>
        <strain evidence="2 3">DS3</strain>
    </source>
</reference>
<dbReference type="Gene3D" id="3.10.450.50">
    <property type="match status" value="1"/>
</dbReference>
<dbReference type="InterPro" id="IPR037401">
    <property type="entry name" value="SnoaL-like"/>
</dbReference>
<dbReference type="RefSeq" id="WP_161025669.1">
    <property type="nucleotide sequence ID" value="NZ_WWCJ01000007.1"/>
</dbReference>
<comment type="caution">
    <text evidence="2">The sequence shown here is derived from an EMBL/GenBank/DDBJ whole genome shotgun (WGS) entry which is preliminary data.</text>
</comment>
<dbReference type="PANTHER" id="PTHR41252:SF1">
    <property type="entry name" value="BLR2505 PROTEIN"/>
    <property type="match status" value="1"/>
</dbReference>
<evidence type="ECO:0000313" key="3">
    <source>
        <dbReference type="Proteomes" id="UP000448575"/>
    </source>
</evidence>
<dbReference type="Pfam" id="PF12680">
    <property type="entry name" value="SnoaL_2"/>
    <property type="match status" value="1"/>
</dbReference>
<sequence length="143" mass="15818">MDTKKLIGEGYKLFASGDLKGLLDRYEDDAELIHPESDYLPVSGSYRGKQEIAAYFVTLNETLQCLALEPKTMVAEGDTVVVTGDSRWLARSTGISYDNPFVHVFKLRGDKVASQRAYFDTSKMEHALHPATTGQAAGKPLHH</sequence>
<dbReference type="Proteomes" id="UP000448575">
    <property type="component" value="Unassembled WGS sequence"/>
</dbReference>
<evidence type="ECO:0000259" key="1">
    <source>
        <dbReference type="Pfam" id="PF12680"/>
    </source>
</evidence>
<dbReference type="EMBL" id="WWCJ01000007">
    <property type="protein sequence ID" value="MYN02662.1"/>
    <property type="molecule type" value="Genomic_DNA"/>
</dbReference>
<name>A0A6N9HI17_9BURK</name>
<dbReference type="SUPFAM" id="SSF54427">
    <property type="entry name" value="NTF2-like"/>
    <property type="match status" value="1"/>
</dbReference>
<dbReference type="InterPro" id="IPR032710">
    <property type="entry name" value="NTF2-like_dom_sf"/>
</dbReference>
<organism evidence="2 3">
    <name type="scientific">Pseudoduganella guangdongensis</name>
    <dbReference type="NCBI Taxonomy" id="2692179"/>
    <lineage>
        <taxon>Bacteria</taxon>
        <taxon>Pseudomonadati</taxon>
        <taxon>Pseudomonadota</taxon>
        <taxon>Betaproteobacteria</taxon>
        <taxon>Burkholderiales</taxon>
        <taxon>Oxalobacteraceae</taxon>
        <taxon>Telluria group</taxon>
        <taxon>Pseudoduganella</taxon>
    </lineage>
</organism>
<feature type="domain" description="SnoaL-like" evidence="1">
    <location>
        <begin position="11"/>
        <end position="114"/>
    </location>
</feature>
<keyword evidence="3" id="KW-1185">Reference proteome</keyword>
<protein>
    <recommendedName>
        <fullName evidence="1">SnoaL-like domain-containing protein</fullName>
    </recommendedName>
</protein>